<dbReference type="EMBL" id="FWFX01000005">
    <property type="protein sequence ID" value="SLN39102.1"/>
    <property type="molecule type" value="Genomic_DNA"/>
</dbReference>
<accession>A0A1X6Z557</accession>
<dbReference type="Proteomes" id="UP000193061">
    <property type="component" value="Unassembled WGS sequence"/>
</dbReference>
<name>A0A1X6Z557_9RHOB</name>
<dbReference type="GO" id="GO:0016301">
    <property type="term" value="F:kinase activity"/>
    <property type="evidence" value="ECO:0007669"/>
    <property type="project" value="UniProtKB-KW"/>
</dbReference>
<keyword evidence="2" id="KW-0418">Kinase</keyword>
<dbReference type="Gene3D" id="1.10.1070.20">
    <property type="match status" value="1"/>
</dbReference>
<sequence length="316" mass="35913">MLDSKFITFKPIAQVDSWDRTEEVPTGSREKLTVIEPETGKHYIFKYPKEDREHQLWSELLASFIAGDLLGWDVQTTTIGQFEGRYGNLLGYVFEPGSKTASQELFTEGWSLCTQVDPDFDVDKGTRHTLPLLLRVCDEVLVPDYGITRTEFLDFWSRALALDMLISNTDRHAENWAIVTGPGGSRMSALYDNGSSLGCGIDQVGLSRAFDEKGQLKKAHLNQQRRNGRHHLRAAEPNKRGGFFEDVSKKFLSIYPDGRHWFESAGAIEITAVCHLMDSISVNSGIEEPYFLSEKRRQHIYNMLNIGVERIKNTLY</sequence>
<dbReference type="Pfam" id="PF07804">
    <property type="entry name" value="HipA_C"/>
    <property type="match status" value="1"/>
</dbReference>
<keyword evidence="5" id="KW-1185">Reference proteome</keyword>
<dbReference type="OrthoDB" id="9805913at2"/>
<dbReference type="AlphaFoldDB" id="A0A1X6Z557"/>
<evidence type="ECO:0000256" key="1">
    <source>
        <dbReference type="ARBA" id="ARBA00022679"/>
    </source>
</evidence>
<organism evidence="4 5">
    <name type="scientific">Roseovarius albus</name>
    <dbReference type="NCBI Taxonomy" id="1247867"/>
    <lineage>
        <taxon>Bacteria</taxon>
        <taxon>Pseudomonadati</taxon>
        <taxon>Pseudomonadota</taxon>
        <taxon>Alphaproteobacteria</taxon>
        <taxon>Rhodobacterales</taxon>
        <taxon>Roseobacteraceae</taxon>
        <taxon>Roseovarius</taxon>
    </lineage>
</organism>
<gene>
    <name evidence="4" type="ORF">ROA7450_01857</name>
</gene>
<dbReference type="RefSeq" id="WP_085805394.1">
    <property type="nucleotide sequence ID" value="NZ_FWFX01000005.1"/>
</dbReference>
<dbReference type="InterPro" id="IPR012893">
    <property type="entry name" value="HipA-like_C"/>
</dbReference>
<evidence type="ECO:0000313" key="5">
    <source>
        <dbReference type="Proteomes" id="UP000193061"/>
    </source>
</evidence>
<keyword evidence="1" id="KW-0808">Transferase</keyword>
<feature type="domain" description="HipA-like C-terminal" evidence="3">
    <location>
        <begin position="26"/>
        <end position="211"/>
    </location>
</feature>
<protein>
    <recommendedName>
        <fullName evidence="3">HipA-like C-terminal domain-containing protein</fullName>
    </recommendedName>
</protein>
<evidence type="ECO:0000259" key="3">
    <source>
        <dbReference type="Pfam" id="PF07804"/>
    </source>
</evidence>
<evidence type="ECO:0000313" key="4">
    <source>
        <dbReference type="EMBL" id="SLN39102.1"/>
    </source>
</evidence>
<evidence type="ECO:0000256" key="2">
    <source>
        <dbReference type="ARBA" id="ARBA00022777"/>
    </source>
</evidence>
<proteinExistence type="predicted"/>
<reference evidence="4 5" key="1">
    <citation type="submission" date="2017-03" db="EMBL/GenBank/DDBJ databases">
        <authorList>
            <person name="Afonso C.L."/>
            <person name="Miller P.J."/>
            <person name="Scott M.A."/>
            <person name="Spackman E."/>
            <person name="Goraichik I."/>
            <person name="Dimitrov K.M."/>
            <person name="Suarez D.L."/>
            <person name="Swayne D.E."/>
        </authorList>
    </citation>
    <scope>NUCLEOTIDE SEQUENCE [LARGE SCALE GENOMIC DNA]</scope>
    <source>
        <strain evidence="4 5">CECT 7450</strain>
    </source>
</reference>